<evidence type="ECO:0008006" key="5">
    <source>
        <dbReference type="Google" id="ProtNLM"/>
    </source>
</evidence>
<dbReference type="Gene3D" id="2.40.10.10">
    <property type="entry name" value="Trypsin-like serine proteases"/>
    <property type="match status" value="2"/>
</dbReference>
<dbReference type="PROSITE" id="PS00135">
    <property type="entry name" value="TRYPSIN_SER"/>
    <property type="match status" value="1"/>
</dbReference>
<protein>
    <recommendedName>
        <fullName evidence="5">Streptogrisin C</fullName>
    </recommendedName>
</protein>
<feature type="chain" id="PRO_5046373269" description="Streptogrisin C" evidence="2">
    <location>
        <begin position="36"/>
        <end position="462"/>
    </location>
</feature>
<evidence type="ECO:0000256" key="2">
    <source>
        <dbReference type="SAM" id="SignalP"/>
    </source>
</evidence>
<evidence type="ECO:0000313" key="3">
    <source>
        <dbReference type="EMBL" id="BDM67737.1"/>
    </source>
</evidence>
<keyword evidence="4" id="KW-1185">Reference proteome</keyword>
<reference evidence="3" key="1">
    <citation type="submission" date="2022-06" db="EMBL/GenBank/DDBJ databases">
        <title>Complete genome sequence of Streptomyces nigrescens HEK616.</title>
        <authorList>
            <person name="Asamizu S."/>
            <person name="Onaka H."/>
        </authorList>
    </citation>
    <scope>NUCLEOTIDE SEQUENCE</scope>
    <source>
        <strain evidence="3">HEK616</strain>
    </source>
</reference>
<name>A0ABN6QQS1_STRNI</name>
<accession>A0ABN6QQS1</accession>
<feature type="region of interest" description="Disordered" evidence="1">
    <location>
        <begin position="146"/>
        <end position="189"/>
    </location>
</feature>
<evidence type="ECO:0000256" key="1">
    <source>
        <dbReference type="SAM" id="MobiDB-lite"/>
    </source>
</evidence>
<organism evidence="3 4">
    <name type="scientific">Streptomyces nigrescens</name>
    <dbReference type="NCBI Taxonomy" id="1920"/>
    <lineage>
        <taxon>Bacteria</taxon>
        <taxon>Bacillati</taxon>
        <taxon>Actinomycetota</taxon>
        <taxon>Actinomycetes</taxon>
        <taxon>Kitasatosporales</taxon>
        <taxon>Streptomycetaceae</taxon>
        <taxon>Streptomyces</taxon>
    </lineage>
</organism>
<evidence type="ECO:0000313" key="4">
    <source>
        <dbReference type="Proteomes" id="UP001059597"/>
    </source>
</evidence>
<dbReference type="Proteomes" id="UP001059597">
    <property type="component" value="Chromosome"/>
</dbReference>
<sequence>MKAGRGRAKKWSAIALPVAALVASVPLAVTSPAGAAGRSAGDTMKNQETLDKLAGDITRGLSESERAKIPGFTDIHVDPERNHLRLFWKGAPSQRVRHILAHLPSGVTAEVVPARYSKQELHQARNKMLRNGKPVALRVDSRSAPVRVTSIGPSPDGSSLEVGYDEDRGRGRRDATDPLSRGDRRERSAAVKRLTDRMTGIKTVATYQPLSEDLSATTGNRQHDSSPWFGASALRNPGGGICSGSFSVRNRDGDHLLMAARHCSRGGNGIWRTWEGGDVVGGNDAAEVSIPDDAQGIRLPSGQAGPYLYDGPATRRDGYAKPVVGWGHNNVGDYVCADGANSGIHCNVRVAKTDVGIVGGDGSYRPLTDLAYATGLTPGGVAAVNGDSGGPVFAGVNNYTADEARGMITALDRTVTCPASLNKDTVLDGHIRTPWCLQGVYYVPVYQTLHDTGWTLVTLSMK</sequence>
<dbReference type="InterPro" id="IPR043504">
    <property type="entry name" value="Peptidase_S1_PA_chymotrypsin"/>
</dbReference>
<dbReference type="InterPro" id="IPR009003">
    <property type="entry name" value="Peptidase_S1_PA"/>
</dbReference>
<dbReference type="InterPro" id="IPR033116">
    <property type="entry name" value="TRYPSIN_SER"/>
</dbReference>
<feature type="signal peptide" evidence="2">
    <location>
        <begin position="1"/>
        <end position="35"/>
    </location>
</feature>
<dbReference type="SUPFAM" id="SSF50494">
    <property type="entry name" value="Trypsin-like serine proteases"/>
    <property type="match status" value="1"/>
</dbReference>
<gene>
    <name evidence="3" type="ORF">HEK616_12240</name>
</gene>
<keyword evidence="2" id="KW-0732">Signal</keyword>
<proteinExistence type="predicted"/>
<dbReference type="EMBL" id="AP026073">
    <property type="protein sequence ID" value="BDM67737.1"/>
    <property type="molecule type" value="Genomic_DNA"/>
</dbReference>
<feature type="compositionally biased region" description="Basic and acidic residues" evidence="1">
    <location>
        <begin position="165"/>
        <end position="189"/>
    </location>
</feature>